<keyword evidence="4 10" id="KW-0812">Transmembrane</keyword>
<dbReference type="SMART" id="SM00304">
    <property type="entry name" value="HAMP"/>
    <property type="match status" value="1"/>
</dbReference>
<dbReference type="Pfam" id="PF08269">
    <property type="entry name" value="dCache_2"/>
    <property type="match status" value="1"/>
</dbReference>
<evidence type="ECO:0000259" key="12">
    <source>
        <dbReference type="PROSITE" id="PS50885"/>
    </source>
</evidence>
<dbReference type="InterPro" id="IPR033480">
    <property type="entry name" value="sCache_2"/>
</dbReference>
<sequence>MDFSTTCQPNLSGEAMKNLNVSMKIFVLSMALVVGFTLTVGWVYGRLKDSLYHGKNVEIEHTVESAWGVVDHYAQEYKSGTMSLEEAQTAAKQAVSHLRFDEGNNYFWIQDATPNMVMHPIKPDLDGKSLSGSTDPSGKALFVEMAKVASKNGQGFVDYQWSKPGTTKPVGKISFVKLQRDWGWIVGAGLYLDDIQAELNAIFYAVLVVVSVVILLALALVYFVSRGISRPLKHAVEMLSSLEAGQLSSRMNLNQKDEVGQMAATMDKFADSLQNDIVASLRKLADGNLDFDVVPHSDKDEIRGALKALGNDMNEIMSQVQVAGEQIAAGSTEVSDSSQALSQGATESASSLEEISASMQELSSQIQLSADNAGQASQLADQARTAADSGKDSMQDMIGAMDDISASGQDIAKIIKVIDEIAFQTNLLALNAAVEAARAGQHGKGFAVVAEEVRNLAARSAKAASETAELIEGSVKKAENGVTIADRTASGFNDIVQSIVKVTDLVAEIASASNEQAQGVQQVSIGLGQIDQVTQQNTASAEEGAAAAEELSSQADQLRQMLGRFVLKQGQNRVVMHQPEPEPVAWQEPKPQVERVAYERKPHTLPVERTPEKDDVQIALDDEEFGRY</sequence>
<evidence type="ECO:0000256" key="1">
    <source>
        <dbReference type="ARBA" id="ARBA00004651"/>
    </source>
</evidence>
<dbReference type="FunFam" id="1.10.287.950:FF:000001">
    <property type="entry name" value="Methyl-accepting chemotaxis sensory transducer"/>
    <property type="match status" value="1"/>
</dbReference>
<dbReference type="SUPFAM" id="SSF58104">
    <property type="entry name" value="Methyl-accepting chemotaxis protein (MCP) signaling domain"/>
    <property type="match status" value="1"/>
</dbReference>
<evidence type="ECO:0000256" key="5">
    <source>
        <dbReference type="ARBA" id="ARBA00022989"/>
    </source>
</evidence>
<evidence type="ECO:0000313" key="14">
    <source>
        <dbReference type="Proteomes" id="UP000005695"/>
    </source>
</evidence>
<keyword evidence="2" id="KW-1003">Cell membrane</keyword>
<dbReference type="Pfam" id="PF00672">
    <property type="entry name" value="HAMP"/>
    <property type="match status" value="1"/>
</dbReference>
<evidence type="ECO:0000256" key="3">
    <source>
        <dbReference type="ARBA" id="ARBA00022500"/>
    </source>
</evidence>
<reference evidence="13" key="2">
    <citation type="submission" date="2006-05" db="EMBL/GenBank/DDBJ databases">
        <title>Sequencing of the draft genome and assembly of Desulfuromonas acetoxidans DSM 684.</title>
        <authorList>
            <consortium name="US DOE Joint Genome Institute (JGI-PGF)"/>
            <person name="Copeland A."/>
            <person name="Lucas S."/>
            <person name="Lapidus A."/>
            <person name="Barry K."/>
            <person name="Detter J.C."/>
            <person name="Glavina del Rio T."/>
            <person name="Hammon N."/>
            <person name="Israni S."/>
            <person name="Dalin E."/>
            <person name="Tice H."/>
            <person name="Bruce D."/>
            <person name="Pitluck S."/>
            <person name="Richardson P."/>
        </authorList>
    </citation>
    <scope>NUCLEOTIDE SEQUENCE [LARGE SCALE GENOMIC DNA]</scope>
    <source>
        <strain evidence="13">DSM 684</strain>
    </source>
</reference>
<feature type="domain" description="Methyl-accepting transducer" evidence="11">
    <location>
        <begin position="323"/>
        <end position="552"/>
    </location>
</feature>
<evidence type="ECO:0000256" key="4">
    <source>
        <dbReference type="ARBA" id="ARBA00022692"/>
    </source>
</evidence>
<dbReference type="EMBL" id="AAEW02000011">
    <property type="protein sequence ID" value="EAT15369.1"/>
    <property type="molecule type" value="Genomic_DNA"/>
</dbReference>
<keyword evidence="6 10" id="KW-0472">Membrane</keyword>
<feature type="transmembrane region" description="Helical" evidence="10">
    <location>
        <begin position="25"/>
        <end position="44"/>
    </location>
</feature>
<dbReference type="PANTHER" id="PTHR43531:SF11">
    <property type="entry name" value="METHYL-ACCEPTING CHEMOTAXIS PROTEIN 3"/>
    <property type="match status" value="1"/>
</dbReference>
<protein>
    <submittedName>
        <fullName evidence="13">Methyl-accepting chemotaxis sensory transducer</fullName>
    </submittedName>
</protein>
<reference evidence="13" key="1">
    <citation type="submission" date="2006-05" db="EMBL/GenBank/DDBJ databases">
        <title>Annotation of the draft genome assembly of Desulfuromonas acetoxidans DSM 684.</title>
        <authorList>
            <consortium name="US DOE Joint Genome Institute (JGI-ORNL)"/>
            <person name="Larimer F."/>
            <person name="Land M."/>
            <person name="Hauser L."/>
        </authorList>
    </citation>
    <scope>NUCLEOTIDE SEQUENCE [LARGE SCALE GENOMIC DNA]</scope>
    <source>
        <strain evidence="13">DSM 684</strain>
    </source>
</reference>
<dbReference type="SMART" id="SM00283">
    <property type="entry name" value="MA"/>
    <property type="match status" value="1"/>
</dbReference>
<comment type="similarity">
    <text evidence="7">Belongs to the methyl-accepting chemotaxis (MCP) protein family.</text>
</comment>
<evidence type="ECO:0000256" key="9">
    <source>
        <dbReference type="SAM" id="MobiDB-lite"/>
    </source>
</evidence>
<evidence type="ECO:0000256" key="2">
    <source>
        <dbReference type="ARBA" id="ARBA00022475"/>
    </source>
</evidence>
<keyword evidence="5 10" id="KW-1133">Transmembrane helix</keyword>
<dbReference type="SMART" id="SM01049">
    <property type="entry name" value="Cache_2"/>
    <property type="match status" value="1"/>
</dbReference>
<dbReference type="Gene3D" id="3.30.450.20">
    <property type="entry name" value="PAS domain"/>
    <property type="match status" value="1"/>
</dbReference>
<keyword evidence="8" id="KW-0807">Transducer</keyword>
<dbReference type="AlphaFoldDB" id="Q1JYP6"/>
<dbReference type="GO" id="GO:0005886">
    <property type="term" value="C:plasma membrane"/>
    <property type="evidence" value="ECO:0007669"/>
    <property type="project" value="UniProtKB-SubCell"/>
</dbReference>
<dbReference type="GO" id="GO:0004888">
    <property type="term" value="F:transmembrane signaling receptor activity"/>
    <property type="evidence" value="ECO:0007669"/>
    <property type="project" value="TreeGrafter"/>
</dbReference>
<dbReference type="PROSITE" id="PS50111">
    <property type="entry name" value="CHEMOTAXIS_TRANSDUC_2"/>
    <property type="match status" value="1"/>
</dbReference>
<comment type="subcellular location">
    <subcellularLocation>
        <location evidence="1">Cell membrane</location>
        <topology evidence="1">Multi-pass membrane protein</topology>
    </subcellularLocation>
</comment>
<organism evidence="13 14">
    <name type="scientific">Desulfuromonas acetoxidans (strain DSM 684 / 11070)</name>
    <dbReference type="NCBI Taxonomy" id="281689"/>
    <lineage>
        <taxon>Bacteria</taxon>
        <taxon>Pseudomonadati</taxon>
        <taxon>Thermodesulfobacteriota</taxon>
        <taxon>Desulfuromonadia</taxon>
        <taxon>Desulfuromonadales</taxon>
        <taxon>Desulfuromonadaceae</taxon>
        <taxon>Desulfuromonas</taxon>
    </lineage>
</organism>
<keyword evidence="14" id="KW-1185">Reference proteome</keyword>
<dbReference type="CDD" id="cd11386">
    <property type="entry name" value="MCP_signal"/>
    <property type="match status" value="1"/>
</dbReference>
<dbReference type="InterPro" id="IPR003660">
    <property type="entry name" value="HAMP_dom"/>
</dbReference>
<name>Q1JYP6_DESA6</name>
<evidence type="ECO:0000259" key="11">
    <source>
        <dbReference type="PROSITE" id="PS50111"/>
    </source>
</evidence>
<dbReference type="GO" id="GO:0006935">
    <property type="term" value="P:chemotaxis"/>
    <property type="evidence" value="ECO:0007669"/>
    <property type="project" value="UniProtKB-KW"/>
</dbReference>
<dbReference type="PROSITE" id="PS50885">
    <property type="entry name" value="HAMP"/>
    <property type="match status" value="1"/>
</dbReference>
<dbReference type="InterPro" id="IPR004010">
    <property type="entry name" value="Double_Cache_2"/>
</dbReference>
<accession>Q1JYP6</accession>
<dbReference type="Pfam" id="PF00015">
    <property type="entry name" value="MCPsignal"/>
    <property type="match status" value="1"/>
</dbReference>
<dbReference type="Gene3D" id="6.10.340.10">
    <property type="match status" value="1"/>
</dbReference>
<evidence type="ECO:0000256" key="10">
    <source>
        <dbReference type="SAM" id="Phobius"/>
    </source>
</evidence>
<dbReference type="Proteomes" id="UP000005695">
    <property type="component" value="Unassembled WGS sequence"/>
</dbReference>
<feature type="region of interest" description="Disordered" evidence="9">
    <location>
        <begin position="601"/>
        <end position="628"/>
    </location>
</feature>
<evidence type="ECO:0000256" key="7">
    <source>
        <dbReference type="ARBA" id="ARBA00029447"/>
    </source>
</evidence>
<gene>
    <name evidence="13" type="ORF">Dace_1033</name>
</gene>
<dbReference type="CDD" id="cd06225">
    <property type="entry name" value="HAMP"/>
    <property type="match status" value="1"/>
</dbReference>
<proteinExistence type="inferred from homology"/>
<dbReference type="InterPro" id="IPR004089">
    <property type="entry name" value="MCPsignal_dom"/>
</dbReference>
<dbReference type="Gene3D" id="1.10.287.950">
    <property type="entry name" value="Methyl-accepting chemotaxis protein"/>
    <property type="match status" value="1"/>
</dbReference>
<evidence type="ECO:0000313" key="13">
    <source>
        <dbReference type="EMBL" id="EAT15369.1"/>
    </source>
</evidence>
<keyword evidence="3" id="KW-0145">Chemotaxis</keyword>
<comment type="caution">
    <text evidence="13">The sequence shown here is derived from an EMBL/GenBank/DDBJ whole genome shotgun (WGS) entry which is preliminary data.</text>
</comment>
<feature type="domain" description="HAMP" evidence="12">
    <location>
        <begin position="226"/>
        <end position="278"/>
    </location>
</feature>
<evidence type="ECO:0000256" key="8">
    <source>
        <dbReference type="PROSITE-ProRule" id="PRU00284"/>
    </source>
</evidence>
<feature type="transmembrane region" description="Helical" evidence="10">
    <location>
        <begin position="201"/>
        <end position="224"/>
    </location>
</feature>
<dbReference type="InterPro" id="IPR051310">
    <property type="entry name" value="MCP_chemotaxis"/>
</dbReference>
<evidence type="ECO:0000256" key="6">
    <source>
        <dbReference type="ARBA" id="ARBA00023136"/>
    </source>
</evidence>
<dbReference type="PANTHER" id="PTHR43531">
    <property type="entry name" value="PROTEIN ICFG"/>
    <property type="match status" value="1"/>
</dbReference>
<dbReference type="GO" id="GO:0007165">
    <property type="term" value="P:signal transduction"/>
    <property type="evidence" value="ECO:0007669"/>
    <property type="project" value="UniProtKB-KW"/>
</dbReference>